<keyword evidence="4" id="KW-1185">Reference proteome</keyword>
<proteinExistence type="predicted"/>
<name>A0A2R8BUX0_9RHOB</name>
<dbReference type="AlphaFoldDB" id="A0A2R8BUX0"/>
<evidence type="ECO:0000313" key="3">
    <source>
        <dbReference type="EMBL" id="SPJ23974.1"/>
    </source>
</evidence>
<dbReference type="EMBL" id="ONZF01000003">
    <property type="protein sequence ID" value="SPJ23974.1"/>
    <property type="molecule type" value="Genomic_DNA"/>
</dbReference>
<protein>
    <submittedName>
        <fullName evidence="3">Uncharacterized protein</fullName>
    </submittedName>
</protein>
<evidence type="ECO:0000256" key="1">
    <source>
        <dbReference type="SAM" id="MobiDB-lite"/>
    </source>
</evidence>
<reference evidence="4" key="1">
    <citation type="submission" date="2018-03" db="EMBL/GenBank/DDBJ databases">
        <authorList>
            <person name="Rodrigo-Torres L."/>
            <person name="Arahal R. D."/>
            <person name="Lucena T."/>
        </authorList>
    </citation>
    <scope>NUCLEOTIDE SEQUENCE [LARGE SCALE GENOMIC DNA]</scope>
    <source>
        <strain evidence="4">CECT 8504</strain>
    </source>
</reference>
<keyword evidence="2" id="KW-0472">Membrane</keyword>
<accession>A0A2R8BUX0</accession>
<dbReference type="RefSeq" id="WP_245897572.1">
    <property type="nucleotide sequence ID" value="NZ_ONZF01000003.1"/>
</dbReference>
<sequence>MPFDVTNPFPDRRSHFGRLPRIVRLYIVNCAIGFAVAGAFTAAVLAFDVAGLGHLVTTVSGGWLAALVFFMLNGIVFAGVQTSIIVMTLDRPGGGGSGKPRRNLAPLPVEISDRSA</sequence>
<feature type="transmembrane region" description="Helical" evidence="2">
    <location>
        <begin position="67"/>
        <end position="89"/>
    </location>
</feature>
<feature type="transmembrane region" description="Helical" evidence="2">
    <location>
        <begin position="22"/>
        <end position="47"/>
    </location>
</feature>
<keyword evidence="2" id="KW-1133">Transmembrane helix</keyword>
<organism evidence="3 4">
    <name type="scientific">Palleronia abyssalis</name>
    <dbReference type="NCBI Taxonomy" id="1501240"/>
    <lineage>
        <taxon>Bacteria</taxon>
        <taxon>Pseudomonadati</taxon>
        <taxon>Pseudomonadota</taxon>
        <taxon>Alphaproteobacteria</taxon>
        <taxon>Rhodobacterales</taxon>
        <taxon>Roseobacteraceae</taxon>
        <taxon>Palleronia</taxon>
    </lineage>
</organism>
<keyword evidence="2" id="KW-0812">Transmembrane</keyword>
<evidence type="ECO:0000256" key="2">
    <source>
        <dbReference type="SAM" id="Phobius"/>
    </source>
</evidence>
<evidence type="ECO:0000313" key="4">
    <source>
        <dbReference type="Proteomes" id="UP000244912"/>
    </source>
</evidence>
<dbReference type="Proteomes" id="UP000244912">
    <property type="component" value="Unassembled WGS sequence"/>
</dbReference>
<gene>
    <name evidence="3" type="ORF">PAA8504_01796</name>
</gene>
<feature type="region of interest" description="Disordered" evidence="1">
    <location>
        <begin position="92"/>
        <end position="116"/>
    </location>
</feature>